<protein>
    <submittedName>
        <fullName evidence="1">Uncharacterized protein</fullName>
    </submittedName>
</protein>
<dbReference type="HOGENOM" id="CLU_933623_0_0_0"/>
<dbReference type="KEGG" id="tam:Theam_0050"/>
<dbReference type="RefSeq" id="WP_013536810.1">
    <property type="nucleotide sequence ID" value="NC_014926.1"/>
</dbReference>
<dbReference type="Proteomes" id="UP000006362">
    <property type="component" value="Chromosome"/>
</dbReference>
<dbReference type="STRING" id="648996.Theam_0050"/>
<evidence type="ECO:0000313" key="2">
    <source>
        <dbReference type="Proteomes" id="UP000006362"/>
    </source>
</evidence>
<proteinExistence type="predicted"/>
<dbReference type="OrthoDB" id="1492978at2"/>
<organism evidence="1 2">
    <name type="scientific">Thermovibrio ammonificans (strain DSM 15698 / JCM 12110 / HB-1)</name>
    <dbReference type="NCBI Taxonomy" id="648996"/>
    <lineage>
        <taxon>Bacteria</taxon>
        <taxon>Pseudomonadati</taxon>
        <taxon>Aquificota</taxon>
        <taxon>Aquificia</taxon>
        <taxon>Desulfurobacteriales</taxon>
        <taxon>Desulfurobacteriaceae</taxon>
        <taxon>Thermovibrio</taxon>
    </lineage>
</organism>
<gene>
    <name evidence="1" type="ordered locus">Theam_0050</name>
</gene>
<dbReference type="EMBL" id="CP002444">
    <property type="protein sequence ID" value="ADU96024.1"/>
    <property type="molecule type" value="Genomic_DNA"/>
</dbReference>
<dbReference type="eggNOG" id="ENOG503396Q">
    <property type="taxonomic scope" value="Bacteria"/>
</dbReference>
<name>E8T319_THEA1</name>
<sequence length="298" mass="34780">MEKKRITFKYKGDLEDISAPVLLQSLLGFVSLIEQVNEELRTGKKLNIRISSTRRGSFLVDLNLLLDTLEKIKSLFNNLDAQTLEKITYTVGAILMVKKLLRGEEPKEIKDKGSKVVIISGDNNRIELDKTTYKIITKSERIDRAIKDTFEPIVEEDKVSGVEIEEIIGNERKELFQLSKSEIPYIIKTNPLLKEETRCLFFEKEELIVLKVVFARERKWEFIYKGEKISAYIEDDTFYENLKNRKYSFTVGTRLICDLEIVQVLDKELRVYINKEYIVKKVHEVLPPPQQPQLPLNY</sequence>
<keyword evidence="2" id="KW-1185">Reference proteome</keyword>
<accession>E8T319</accession>
<evidence type="ECO:0000313" key="1">
    <source>
        <dbReference type="EMBL" id="ADU96024.1"/>
    </source>
</evidence>
<reference evidence="1" key="1">
    <citation type="submission" date="2011-01" db="EMBL/GenBank/DDBJ databases">
        <title>Complete sequence of chromosome of Thermovibrio ammonificans HB-1.</title>
        <authorList>
            <consortium name="US DOE Joint Genome Institute"/>
            <person name="Lucas S."/>
            <person name="Copeland A."/>
            <person name="Lapidus A."/>
            <person name="Cheng J.-F."/>
            <person name="Goodwin L."/>
            <person name="Pitluck S."/>
            <person name="Davenport K."/>
            <person name="Detter J.C."/>
            <person name="Han C."/>
            <person name="Tapia R."/>
            <person name="Land M."/>
            <person name="Hauser L."/>
            <person name="Kyrpides N."/>
            <person name="Ivanova N."/>
            <person name="Ovchinnikova G."/>
            <person name="Vetriani C."/>
            <person name="Woyke T."/>
        </authorList>
    </citation>
    <scope>NUCLEOTIDE SEQUENCE [LARGE SCALE GENOMIC DNA]</scope>
    <source>
        <strain evidence="1">HB-1</strain>
    </source>
</reference>
<dbReference type="AlphaFoldDB" id="E8T319"/>